<evidence type="ECO:0000256" key="1">
    <source>
        <dbReference type="ARBA" id="ARBA00010641"/>
    </source>
</evidence>
<feature type="domain" description="RNA polymerase sigma factor 70 region 4 type 2" evidence="6">
    <location>
        <begin position="125"/>
        <end position="176"/>
    </location>
</feature>
<dbReference type="InterPro" id="IPR039425">
    <property type="entry name" value="RNA_pol_sigma-70-like"/>
</dbReference>
<keyword evidence="4" id="KW-0804">Transcription</keyword>
<dbReference type="InterPro" id="IPR013324">
    <property type="entry name" value="RNA_pol_sigma_r3/r4-like"/>
</dbReference>
<keyword evidence="8" id="KW-1185">Reference proteome</keyword>
<evidence type="ECO:0000259" key="6">
    <source>
        <dbReference type="Pfam" id="PF08281"/>
    </source>
</evidence>
<evidence type="ECO:0000256" key="4">
    <source>
        <dbReference type="ARBA" id="ARBA00023163"/>
    </source>
</evidence>
<comment type="similarity">
    <text evidence="1">Belongs to the sigma-70 factor family. ECF subfamily.</text>
</comment>
<sequence length="181" mass="20639">MRSHDFDYEAQLFACARGEQAALRRLYDHESRWLLGVALRIVHRRELADEVLHEAFLQIWQKSATYNPALGSARGWIYSVVHHQAINVIRAQRSEASESDIDLENLPDNRPGLLEAYSKVREAGALHRCLELLDEQKRACILLAYVDGYSQSQIARHLACPLGTVKAWTRRGLMALKECLS</sequence>
<feature type="domain" description="RNA polymerase sigma-70 region 2" evidence="5">
    <location>
        <begin position="26"/>
        <end position="93"/>
    </location>
</feature>
<protein>
    <submittedName>
        <fullName evidence="7">Sigma-70 family RNA polymerase sigma factor</fullName>
    </submittedName>
</protein>
<dbReference type="PANTHER" id="PTHR43133">
    <property type="entry name" value="RNA POLYMERASE ECF-TYPE SIGMA FACTO"/>
    <property type="match status" value="1"/>
</dbReference>
<dbReference type="EMBL" id="QYUN01000003">
    <property type="protein sequence ID" value="RJF96493.1"/>
    <property type="molecule type" value="Genomic_DNA"/>
</dbReference>
<name>A0A418WV09_9BURK</name>
<dbReference type="OrthoDB" id="9784272at2"/>
<keyword evidence="2" id="KW-0805">Transcription regulation</keyword>
<gene>
    <name evidence="7" type="ORF">D3870_18730</name>
</gene>
<dbReference type="InterPro" id="IPR013325">
    <property type="entry name" value="RNA_pol_sigma_r2"/>
</dbReference>
<dbReference type="PANTHER" id="PTHR43133:SF62">
    <property type="entry name" value="RNA POLYMERASE SIGMA FACTOR SIGZ"/>
    <property type="match status" value="1"/>
</dbReference>
<dbReference type="GO" id="GO:0003677">
    <property type="term" value="F:DNA binding"/>
    <property type="evidence" value="ECO:0007669"/>
    <property type="project" value="InterPro"/>
</dbReference>
<dbReference type="CDD" id="cd06171">
    <property type="entry name" value="Sigma70_r4"/>
    <property type="match status" value="1"/>
</dbReference>
<dbReference type="Gene3D" id="1.10.1740.10">
    <property type="match status" value="1"/>
</dbReference>
<evidence type="ECO:0000256" key="3">
    <source>
        <dbReference type="ARBA" id="ARBA00023082"/>
    </source>
</evidence>
<keyword evidence="3" id="KW-0731">Sigma factor</keyword>
<reference evidence="7 8" key="1">
    <citation type="submission" date="2018-09" db="EMBL/GenBank/DDBJ databases">
        <authorList>
            <person name="Zhu H."/>
        </authorList>
    </citation>
    <scope>NUCLEOTIDE SEQUENCE [LARGE SCALE GENOMIC DNA]</scope>
    <source>
        <strain evidence="7 8">K2R10-39</strain>
    </source>
</reference>
<dbReference type="InterPro" id="IPR014284">
    <property type="entry name" value="RNA_pol_sigma-70_dom"/>
</dbReference>
<dbReference type="InterPro" id="IPR036388">
    <property type="entry name" value="WH-like_DNA-bd_sf"/>
</dbReference>
<evidence type="ECO:0000259" key="5">
    <source>
        <dbReference type="Pfam" id="PF04542"/>
    </source>
</evidence>
<dbReference type="AlphaFoldDB" id="A0A418WV09"/>
<accession>A0A418WV09</accession>
<dbReference type="GO" id="GO:0006352">
    <property type="term" value="P:DNA-templated transcription initiation"/>
    <property type="evidence" value="ECO:0007669"/>
    <property type="project" value="InterPro"/>
</dbReference>
<dbReference type="Proteomes" id="UP000285190">
    <property type="component" value="Unassembled WGS sequence"/>
</dbReference>
<evidence type="ECO:0000256" key="2">
    <source>
        <dbReference type="ARBA" id="ARBA00023015"/>
    </source>
</evidence>
<evidence type="ECO:0000313" key="7">
    <source>
        <dbReference type="EMBL" id="RJF96493.1"/>
    </source>
</evidence>
<dbReference type="InterPro" id="IPR013249">
    <property type="entry name" value="RNA_pol_sigma70_r4_t2"/>
</dbReference>
<evidence type="ECO:0000313" key="8">
    <source>
        <dbReference type="Proteomes" id="UP000285190"/>
    </source>
</evidence>
<dbReference type="Pfam" id="PF08281">
    <property type="entry name" value="Sigma70_r4_2"/>
    <property type="match status" value="1"/>
</dbReference>
<dbReference type="RefSeq" id="WP_119742433.1">
    <property type="nucleotide sequence ID" value="NZ_QYUN01000003.1"/>
</dbReference>
<dbReference type="Gene3D" id="1.10.10.10">
    <property type="entry name" value="Winged helix-like DNA-binding domain superfamily/Winged helix DNA-binding domain"/>
    <property type="match status" value="1"/>
</dbReference>
<dbReference type="GO" id="GO:0016987">
    <property type="term" value="F:sigma factor activity"/>
    <property type="evidence" value="ECO:0007669"/>
    <property type="project" value="UniProtKB-KW"/>
</dbReference>
<dbReference type="InterPro" id="IPR007627">
    <property type="entry name" value="RNA_pol_sigma70_r2"/>
</dbReference>
<comment type="caution">
    <text evidence="7">The sequence shown here is derived from an EMBL/GenBank/DDBJ whole genome shotgun (WGS) entry which is preliminary data.</text>
</comment>
<proteinExistence type="inferred from homology"/>
<dbReference type="Pfam" id="PF04542">
    <property type="entry name" value="Sigma70_r2"/>
    <property type="match status" value="1"/>
</dbReference>
<dbReference type="SUPFAM" id="SSF88946">
    <property type="entry name" value="Sigma2 domain of RNA polymerase sigma factors"/>
    <property type="match status" value="1"/>
</dbReference>
<dbReference type="SUPFAM" id="SSF88659">
    <property type="entry name" value="Sigma3 and sigma4 domains of RNA polymerase sigma factors"/>
    <property type="match status" value="1"/>
</dbReference>
<dbReference type="NCBIfam" id="TIGR02937">
    <property type="entry name" value="sigma70-ECF"/>
    <property type="match status" value="1"/>
</dbReference>
<organism evidence="7 8">
    <name type="scientific">Noviherbaspirillum cavernae</name>
    <dbReference type="NCBI Taxonomy" id="2320862"/>
    <lineage>
        <taxon>Bacteria</taxon>
        <taxon>Pseudomonadati</taxon>
        <taxon>Pseudomonadota</taxon>
        <taxon>Betaproteobacteria</taxon>
        <taxon>Burkholderiales</taxon>
        <taxon>Oxalobacteraceae</taxon>
        <taxon>Noviherbaspirillum</taxon>
    </lineage>
</organism>